<evidence type="ECO:0000313" key="2">
    <source>
        <dbReference type="Proteomes" id="UP000327157"/>
    </source>
</evidence>
<dbReference type="AlphaFoldDB" id="A0A5N5IMX7"/>
<dbReference type="EMBL" id="SMOL01000004">
    <property type="protein sequence ID" value="KAB2636354.1"/>
    <property type="molecule type" value="Genomic_DNA"/>
</dbReference>
<evidence type="ECO:0000313" key="1">
    <source>
        <dbReference type="EMBL" id="KAB2636354.1"/>
    </source>
</evidence>
<organism evidence="1 2">
    <name type="scientific">Pyrus ussuriensis x Pyrus communis</name>
    <dbReference type="NCBI Taxonomy" id="2448454"/>
    <lineage>
        <taxon>Eukaryota</taxon>
        <taxon>Viridiplantae</taxon>
        <taxon>Streptophyta</taxon>
        <taxon>Embryophyta</taxon>
        <taxon>Tracheophyta</taxon>
        <taxon>Spermatophyta</taxon>
        <taxon>Magnoliopsida</taxon>
        <taxon>eudicotyledons</taxon>
        <taxon>Gunneridae</taxon>
        <taxon>Pentapetalae</taxon>
        <taxon>rosids</taxon>
        <taxon>fabids</taxon>
        <taxon>Rosales</taxon>
        <taxon>Rosaceae</taxon>
        <taxon>Amygdaloideae</taxon>
        <taxon>Maleae</taxon>
        <taxon>Pyrus</taxon>
    </lineage>
</organism>
<name>A0A5N5IMX7_9ROSA</name>
<protein>
    <submittedName>
        <fullName evidence="1">Uncharacterized protein</fullName>
    </submittedName>
</protein>
<keyword evidence="2" id="KW-1185">Reference proteome</keyword>
<sequence>MSFDITAKAVKGPSSFGSIDLAVPDVVIVYDGPRWCLDGIWVEDFEEILKNLLEFVTGVISHHNLDDYMRRRWVSSQSRTKKVVRGRLGSQPQVLKSAQSREVTTMSGIRDISNDMPYRP</sequence>
<reference evidence="1 2" key="1">
    <citation type="submission" date="2019-09" db="EMBL/GenBank/DDBJ databases">
        <authorList>
            <person name="Ou C."/>
        </authorList>
    </citation>
    <scope>NUCLEOTIDE SEQUENCE [LARGE SCALE GENOMIC DNA]</scope>
    <source>
        <strain evidence="1">S2</strain>
        <tissue evidence="1">Leaf</tissue>
    </source>
</reference>
<dbReference type="Proteomes" id="UP000327157">
    <property type="component" value="Chromosome 5"/>
</dbReference>
<reference evidence="1 2" key="3">
    <citation type="submission" date="2019-11" db="EMBL/GenBank/DDBJ databases">
        <title>A de novo genome assembly of a pear dwarfing rootstock.</title>
        <authorList>
            <person name="Wang F."/>
            <person name="Wang J."/>
            <person name="Li S."/>
            <person name="Zhang Y."/>
            <person name="Fang M."/>
            <person name="Ma L."/>
            <person name="Zhao Y."/>
            <person name="Jiang S."/>
        </authorList>
    </citation>
    <scope>NUCLEOTIDE SEQUENCE [LARGE SCALE GENOMIC DNA]</scope>
    <source>
        <strain evidence="1">S2</strain>
        <tissue evidence="1">Leaf</tissue>
    </source>
</reference>
<comment type="caution">
    <text evidence="1">The sequence shown here is derived from an EMBL/GenBank/DDBJ whole genome shotgun (WGS) entry which is preliminary data.</text>
</comment>
<gene>
    <name evidence="1" type="ORF">D8674_026888</name>
</gene>
<proteinExistence type="predicted"/>
<accession>A0A5N5IMX7</accession>
<reference evidence="2" key="2">
    <citation type="submission" date="2019-10" db="EMBL/GenBank/DDBJ databases">
        <title>A de novo genome assembly of a pear dwarfing rootstock.</title>
        <authorList>
            <person name="Wang F."/>
            <person name="Wang J."/>
            <person name="Li S."/>
            <person name="Zhang Y."/>
            <person name="Fang M."/>
            <person name="Ma L."/>
            <person name="Zhao Y."/>
            <person name="Jiang S."/>
        </authorList>
    </citation>
    <scope>NUCLEOTIDE SEQUENCE [LARGE SCALE GENOMIC DNA]</scope>
</reference>